<feature type="transmembrane region" description="Helical" evidence="6">
    <location>
        <begin position="375"/>
        <end position="398"/>
    </location>
</feature>
<dbReference type="PANTHER" id="PTHR37821">
    <property type="entry name" value="AMINO ACID TRANSPORTER YUIF-RELATED"/>
    <property type="match status" value="1"/>
</dbReference>
<keyword evidence="2" id="KW-1003">Cell membrane</keyword>
<accession>H9UJG9</accession>
<evidence type="ECO:0000313" key="10">
    <source>
        <dbReference type="Proteomes" id="UP000007383"/>
    </source>
</evidence>
<dbReference type="InterPro" id="IPR052576">
    <property type="entry name" value="AA_Transporter-Related"/>
</dbReference>
<proteinExistence type="predicted"/>
<keyword evidence="3 6" id="KW-0812">Transmembrane</keyword>
<evidence type="ECO:0000256" key="4">
    <source>
        <dbReference type="ARBA" id="ARBA00022989"/>
    </source>
</evidence>
<reference evidence="10" key="1">
    <citation type="journal article" date="2013" name="Stand. Genomic Sci.">
        <title>Complete genome sequence of the halophilic bacterium Spirochaeta africana type strain (Z-7692(T)) from the alkaline Lake Magadi in the East African Rift.</title>
        <authorList>
            <person name="Liolos K."/>
            <person name="Abt B."/>
            <person name="Scheuner C."/>
            <person name="Teshima H."/>
            <person name="Held B."/>
            <person name="Lapidus A."/>
            <person name="Nolan M."/>
            <person name="Lucas S."/>
            <person name="Deshpande S."/>
            <person name="Cheng J.F."/>
            <person name="Tapia R."/>
            <person name="Goodwin L.A."/>
            <person name="Pitluck S."/>
            <person name="Pagani I."/>
            <person name="Ivanova N."/>
            <person name="Mavromatis K."/>
            <person name="Mikhailova N."/>
            <person name="Huntemann M."/>
            <person name="Pati A."/>
            <person name="Chen A."/>
            <person name="Palaniappan K."/>
            <person name="Land M."/>
            <person name="Rohde M."/>
            <person name="Tindall B.J."/>
            <person name="Detter J.C."/>
            <person name="Goker M."/>
            <person name="Bristow J."/>
            <person name="Eisen J.A."/>
            <person name="Markowitz V."/>
            <person name="Hugenholtz P."/>
            <person name="Woyke T."/>
            <person name="Klenk H.P."/>
            <person name="Kyrpides N.C."/>
        </authorList>
    </citation>
    <scope>NUCLEOTIDE SEQUENCE</scope>
    <source>
        <strain evidence="10">ATCC 700263 / DSM 8902 / Z-7692</strain>
    </source>
</reference>
<feature type="transmembrane region" description="Helical" evidence="6">
    <location>
        <begin position="123"/>
        <end position="139"/>
    </location>
</feature>
<feature type="domain" description="Na+/H+ antiporter NhaC-like C-terminal" evidence="7">
    <location>
        <begin position="149"/>
        <end position="451"/>
    </location>
</feature>
<evidence type="ECO:0000313" key="9">
    <source>
        <dbReference type="EMBL" id="AFG37662.1"/>
    </source>
</evidence>
<dbReference type="Proteomes" id="UP000007383">
    <property type="component" value="Chromosome"/>
</dbReference>
<dbReference type="GO" id="GO:0005886">
    <property type="term" value="C:plasma membrane"/>
    <property type="evidence" value="ECO:0007669"/>
    <property type="project" value="UniProtKB-SubCell"/>
</dbReference>
<evidence type="ECO:0000259" key="7">
    <source>
        <dbReference type="Pfam" id="PF03553"/>
    </source>
</evidence>
<gene>
    <name evidence="9" type="ordered locus">Spiaf_1604</name>
</gene>
<feature type="transmembrane region" description="Helical" evidence="6">
    <location>
        <begin position="257"/>
        <end position="275"/>
    </location>
</feature>
<sequence length="457" mass="47144">MLLLGMLTNPVFLSVVLMTALCLLKLNVLIALILAALAAGLFAGMPLGETMNVLINGMGGNSSTALSYILLGALAAALHASGLAGILVRHIVRVIRNKSVMLLLLIAGVASLSQNLIPVHIAFIPILIPPIIGVMNSLQIDRRGVAAALTFGLKAPYVALPFGYGWIFHGIISDQMNENGMMVAQSGVWQVMWIPGLAMLLGLLVAVLVTYRRPRTYRLVSAGMPAEAHAGGVHSSEYGGAQQGEAGELQRMTRKHWVALAGALSALAVQVSPIGSLHIGALLGLAIMLVGGAITWSDIDKLLHSGIGMMGFIAFVMLVASGYGAVIRETGAVEPLVASAGALLGGSQLLGAVVMIIIGLLLTMGIGTSFGTIPIIAAIYVPLAVSLGFSIPATILLIGTAGALGDAGSPASDSTLGPTAGLDVDGQHDHIWDTCVPTFLHYNIPMMVFGVIGALLL</sequence>
<keyword evidence="10" id="KW-1185">Reference proteome</keyword>
<dbReference type="InterPro" id="IPR018461">
    <property type="entry name" value="Na/H_Antiport_NhaC-like_C"/>
</dbReference>
<feature type="transmembrane region" description="Helical" evidence="6">
    <location>
        <begin position="151"/>
        <end position="172"/>
    </location>
</feature>
<dbReference type="Pfam" id="PF03553">
    <property type="entry name" value="Na_H_antiporter"/>
    <property type="match status" value="1"/>
</dbReference>
<feature type="transmembrane region" description="Helical" evidence="6">
    <location>
        <begin position="281"/>
        <end position="299"/>
    </location>
</feature>
<dbReference type="EMBL" id="CP003282">
    <property type="protein sequence ID" value="AFG37662.1"/>
    <property type="molecule type" value="Genomic_DNA"/>
</dbReference>
<evidence type="ECO:0000256" key="3">
    <source>
        <dbReference type="ARBA" id="ARBA00022692"/>
    </source>
</evidence>
<dbReference type="HOGENOM" id="CLU_037927_0_0_12"/>
<feature type="transmembrane region" description="Helical" evidence="6">
    <location>
        <begin position="100"/>
        <end position="117"/>
    </location>
</feature>
<evidence type="ECO:0000259" key="8">
    <source>
        <dbReference type="Pfam" id="PF13726"/>
    </source>
</evidence>
<feature type="transmembrane region" description="Helical" evidence="6">
    <location>
        <begin position="65"/>
        <end position="88"/>
    </location>
</feature>
<keyword evidence="5 6" id="KW-0472">Membrane</keyword>
<dbReference type="InterPro" id="IPR032813">
    <property type="entry name" value="Na_H_antiport_N"/>
</dbReference>
<evidence type="ECO:0000256" key="5">
    <source>
        <dbReference type="ARBA" id="ARBA00023136"/>
    </source>
</evidence>
<feature type="domain" description="Putative Na+/H+ antiporter N-terminal" evidence="8">
    <location>
        <begin position="9"/>
        <end position="95"/>
    </location>
</feature>
<keyword evidence="4 6" id="KW-1133">Transmembrane helix</keyword>
<protein>
    <submittedName>
        <fullName evidence="9">Putative permease</fullName>
    </submittedName>
</protein>
<dbReference type="AlphaFoldDB" id="H9UJG9"/>
<dbReference type="Pfam" id="PF13726">
    <property type="entry name" value="Na_H_antiport_2"/>
    <property type="match status" value="1"/>
</dbReference>
<feature type="transmembrane region" description="Helical" evidence="6">
    <location>
        <begin position="439"/>
        <end position="456"/>
    </location>
</feature>
<organism evidence="9 10">
    <name type="scientific">Spirochaeta africana (strain ATCC 700263 / DSM 8902 / Z-7692)</name>
    <dbReference type="NCBI Taxonomy" id="889378"/>
    <lineage>
        <taxon>Bacteria</taxon>
        <taxon>Pseudomonadati</taxon>
        <taxon>Spirochaetota</taxon>
        <taxon>Spirochaetia</taxon>
        <taxon>Spirochaetales</taxon>
        <taxon>Spirochaetaceae</taxon>
        <taxon>Spirochaeta</taxon>
    </lineage>
</organism>
<dbReference type="PANTHER" id="PTHR37821:SF1">
    <property type="entry name" value="AMINO ACID TRANSPORTER YUIF-RELATED"/>
    <property type="match status" value="1"/>
</dbReference>
<comment type="subcellular location">
    <subcellularLocation>
        <location evidence="1">Cell membrane</location>
        <topology evidence="1">Multi-pass membrane protein</topology>
    </subcellularLocation>
</comment>
<evidence type="ECO:0000256" key="6">
    <source>
        <dbReference type="SAM" id="Phobius"/>
    </source>
</evidence>
<feature type="transmembrane region" description="Helical" evidence="6">
    <location>
        <begin position="306"/>
        <end position="326"/>
    </location>
</feature>
<dbReference type="PATRIC" id="fig|889378.3.peg.1591"/>
<name>H9UJG9_SPIAZ</name>
<evidence type="ECO:0000256" key="2">
    <source>
        <dbReference type="ARBA" id="ARBA00022475"/>
    </source>
</evidence>
<dbReference type="eggNOG" id="COG2056">
    <property type="taxonomic scope" value="Bacteria"/>
</dbReference>
<dbReference type="KEGG" id="sfc:Spiaf_1604"/>
<evidence type="ECO:0000256" key="1">
    <source>
        <dbReference type="ARBA" id="ARBA00004651"/>
    </source>
</evidence>
<feature type="transmembrane region" description="Helical" evidence="6">
    <location>
        <begin position="12"/>
        <end position="45"/>
    </location>
</feature>
<feature type="transmembrane region" description="Helical" evidence="6">
    <location>
        <begin position="338"/>
        <end position="363"/>
    </location>
</feature>
<feature type="transmembrane region" description="Helical" evidence="6">
    <location>
        <begin position="192"/>
        <end position="211"/>
    </location>
</feature>